<dbReference type="SUPFAM" id="SSF103190">
    <property type="entry name" value="Sensory domain-like"/>
    <property type="match status" value="1"/>
</dbReference>
<feature type="transmembrane region" description="Helical" evidence="11">
    <location>
        <begin position="283"/>
        <end position="301"/>
    </location>
</feature>
<evidence type="ECO:0000256" key="4">
    <source>
        <dbReference type="ARBA" id="ARBA00022500"/>
    </source>
</evidence>
<evidence type="ECO:0000256" key="1">
    <source>
        <dbReference type="ARBA" id="ARBA00004651"/>
    </source>
</evidence>
<keyword evidence="15" id="KW-1185">Reference proteome</keyword>
<dbReference type="EMBL" id="SIRE01000048">
    <property type="protein sequence ID" value="TBL68284.1"/>
    <property type="molecule type" value="Genomic_DNA"/>
</dbReference>
<evidence type="ECO:0000256" key="11">
    <source>
        <dbReference type="SAM" id="Phobius"/>
    </source>
</evidence>
<evidence type="ECO:0000259" key="12">
    <source>
        <dbReference type="PROSITE" id="PS50111"/>
    </source>
</evidence>
<keyword evidence="7 11" id="KW-0472">Membrane</keyword>
<dbReference type="SMART" id="SM00304">
    <property type="entry name" value="HAMP"/>
    <property type="match status" value="1"/>
</dbReference>
<dbReference type="InterPro" id="IPR033479">
    <property type="entry name" value="dCache_1"/>
</dbReference>
<dbReference type="OrthoDB" id="243053at2"/>
<dbReference type="SMART" id="SM00283">
    <property type="entry name" value="MA"/>
    <property type="match status" value="1"/>
</dbReference>
<name>A0A4Q9DET0_9BACL</name>
<evidence type="ECO:0000256" key="2">
    <source>
        <dbReference type="ARBA" id="ARBA00022475"/>
    </source>
</evidence>
<evidence type="ECO:0000313" key="15">
    <source>
        <dbReference type="Proteomes" id="UP000293142"/>
    </source>
</evidence>
<comment type="similarity">
    <text evidence="9">Belongs to the methyl-accepting chemotaxis (MCP) protein family.</text>
</comment>
<sequence length="659" mass="70597">MNRMKGITLLPLGLRGKLRLSFAVILLLPCLCIGWLSYQTAKQAVGDQMKEEAADNMTLLNQTIDQLISAESRGADMLSRQISSKAVEGKLSSTKELIDAYTSSHPELELITLGNENGAWMKSPDPGPQNYDPRERDWHKDAINRSPNVIVSDPYVSATTKNIVVTIAKALPDGKGVVGLNLSLKKLGEIAQQVKIGNEGYVYILDRKQKFLIHPKHEAGEDAVGEQYDAYYKQGSGTVSYSMDGELKYAAFNTNEATGWKLVGTMMMDETEKKAEGIFNQTALVVIVALIAGAALVYVIIRSIMIPIHALMETSDKISRGDLTQRIHVRRQDELGKLGTAFNTMVDSLQKVIREIGQTSGQLAASSQQLSASAEQTSRATEHIASSIQDISAGTDEQMHNMVKSSEAVGRMSDSVEHIAESAQLAAETAQTASGKSKQGGQAVQTAVRQVDSISVTVGQLAGVIRAMEASSSEIGKIVQFITDISMQTNLLALNAGIEAARAGEHGRGFAVVAGEIRKLAEQTKHSTQLIGGIIQTIQEETGKAARSAEDAIREVDAGAHVIQDAGELFADILHMNEQLAGQIQVVSTAARAISEGTRQMAASAGHLSVIADANASNAQNVSAAAQEQLASMEEISASSQALSKMAEELAEIVDRFVI</sequence>
<evidence type="ECO:0000256" key="5">
    <source>
        <dbReference type="ARBA" id="ARBA00022692"/>
    </source>
</evidence>
<dbReference type="Gene3D" id="3.30.450.20">
    <property type="entry name" value="PAS domain"/>
    <property type="match status" value="2"/>
</dbReference>
<dbReference type="PANTHER" id="PTHR32089">
    <property type="entry name" value="METHYL-ACCEPTING CHEMOTAXIS PROTEIN MCPB"/>
    <property type="match status" value="1"/>
</dbReference>
<dbReference type="AlphaFoldDB" id="A0A4Q9DET0"/>
<proteinExistence type="inferred from homology"/>
<comment type="subcellular location">
    <subcellularLocation>
        <location evidence="1">Cell membrane</location>
        <topology evidence="1">Multi-pass membrane protein</topology>
    </subcellularLocation>
</comment>
<dbReference type="GO" id="GO:0005886">
    <property type="term" value="C:plasma membrane"/>
    <property type="evidence" value="ECO:0007669"/>
    <property type="project" value="UniProtKB-SubCell"/>
</dbReference>
<dbReference type="PROSITE" id="PS50885">
    <property type="entry name" value="HAMP"/>
    <property type="match status" value="1"/>
</dbReference>
<feature type="domain" description="Methyl-accepting transducer" evidence="12">
    <location>
        <begin position="373"/>
        <end position="644"/>
    </location>
</feature>
<comment type="caution">
    <text evidence="14">The sequence shown here is derived from an EMBL/GenBank/DDBJ whole genome shotgun (WGS) entry which is preliminary data.</text>
</comment>
<evidence type="ECO:0000256" key="3">
    <source>
        <dbReference type="ARBA" id="ARBA00022481"/>
    </source>
</evidence>
<evidence type="ECO:0000256" key="9">
    <source>
        <dbReference type="ARBA" id="ARBA00029447"/>
    </source>
</evidence>
<evidence type="ECO:0000256" key="8">
    <source>
        <dbReference type="ARBA" id="ARBA00023224"/>
    </source>
</evidence>
<dbReference type="PROSITE" id="PS50111">
    <property type="entry name" value="CHEMOTAXIS_TRANSDUC_2"/>
    <property type="match status" value="1"/>
</dbReference>
<evidence type="ECO:0000256" key="10">
    <source>
        <dbReference type="PROSITE-ProRule" id="PRU00284"/>
    </source>
</evidence>
<organism evidence="14 15">
    <name type="scientific">Paenibacillus thalictri</name>
    <dbReference type="NCBI Taxonomy" id="2527873"/>
    <lineage>
        <taxon>Bacteria</taxon>
        <taxon>Bacillati</taxon>
        <taxon>Bacillota</taxon>
        <taxon>Bacilli</taxon>
        <taxon>Bacillales</taxon>
        <taxon>Paenibacillaceae</taxon>
        <taxon>Paenibacillus</taxon>
    </lineage>
</organism>
<dbReference type="Proteomes" id="UP000293142">
    <property type="component" value="Unassembled WGS sequence"/>
</dbReference>
<protein>
    <submittedName>
        <fullName evidence="14">Methyl-accepting chemotaxis protein</fullName>
    </submittedName>
</protein>
<dbReference type="InterPro" id="IPR004089">
    <property type="entry name" value="MCPsignal_dom"/>
</dbReference>
<dbReference type="SUPFAM" id="SSF58104">
    <property type="entry name" value="Methyl-accepting chemotaxis protein (MCP) signaling domain"/>
    <property type="match status" value="1"/>
</dbReference>
<gene>
    <name evidence="14" type="ORF">EYB31_38505</name>
</gene>
<keyword evidence="4" id="KW-0145">Chemotaxis</keyword>
<accession>A0A4Q9DET0</accession>
<dbReference type="Pfam" id="PF00015">
    <property type="entry name" value="MCPsignal"/>
    <property type="match status" value="1"/>
</dbReference>
<dbReference type="CDD" id="cd06225">
    <property type="entry name" value="HAMP"/>
    <property type="match status" value="1"/>
</dbReference>
<keyword evidence="5 11" id="KW-0812">Transmembrane</keyword>
<dbReference type="FunFam" id="1.10.287.950:FF:000001">
    <property type="entry name" value="Methyl-accepting chemotaxis sensory transducer"/>
    <property type="match status" value="1"/>
</dbReference>
<dbReference type="InterPro" id="IPR029151">
    <property type="entry name" value="Sensor-like_sf"/>
</dbReference>
<evidence type="ECO:0000259" key="13">
    <source>
        <dbReference type="PROSITE" id="PS50885"/>
    </source>
</evidence>
<dbReference type="GO" id="GO:0006935">
    <property type="term" value="P:chemotaxis"/>
    <property type="evidence" value="ECO:0007669"/>
    <property type="project" value="UniProtKB-KW"/>
</dbReference>
<evidence type="ECO:0000256" key="6">
    <source>
        <dbReference type="ARBA" id="ARBA00022989"/>
    </source>
</evidence>
<dbReference type="Pfam" id="PF02743">
    <property type="entry name" value="dCache_1"/>
    <property type="match status" value="1"/>
</dbReference>
<feature type="transmembrane region" description="Helical" evidence="11">
    <location>
        <begin position="20"/>
        <end position="38"/>
    </location>
</feature>
<evidence type="ECO:0000256" key="7">
    <source>
        <dbReference type="ARBA" id="ARBA00023136"/>
    </source>
</evidence>
<dbReference type="GO" id="GO:0007165">
    <property type="term" value="P:signal transduction"/>
    <property type="evidence" value="ECO:0007669"/>
    <property type="project" value="UniProtKB-KW"/>
</dbReference>
<feature type="domain" description="HAMP" evidence="13">
    <location>
        <begin position="302"/>
        <end position="354"/>
    </location>
</feature>
<keyword evidence="3" id="KW-0488">Methylation</keyword>
<dbReference type="CDD" id="cd11386">
    <property type="entry name" value="MCP_signal"/>
    <property type="match status" value="1"/>
</dbReference>
<keyword evidence="6 11" id="KW-1133">Transmembrane helix</keyword>
<dbReference type="Pfam" id="PF00672">
    <property type="entry name" value="HAMP"/>
    <property type="match status" value="1"/>
</dbReference>
<dbReference type="Gene3D" id="1.10.287.950">
    <property type="entry name" value="Methyl-accepting chemotaxis protein"/>
    <property type="match status" value="1"/>
</dbReference>
<reference evidence="14 15" key="1">
    <citation type="submission" date="2019-02" db="EMBL/GenBank/DDBJ databases">
        <title>Paenibacillus sp. nov., isolated from surface-sterilized tissue of Thalictrum simplex L.</title>
        <authorList>
            <person name="Tuo L."/>
        </authorList>
    </citation>
    <scope>NUCLEOTIDE SEQUENCE [LARGE SCALE GENOMIC DNA]</scope>
    <source>
        <strain evidence="14 15">N2SHLJ1</strain>
    </source>
</reference>
<dbReference type="InterPro" id="IPR003660">
    <property type="entry name" value="HAMP_dom"/>
</dbReference>
<dbReference type="CDD" id="cd18773">
    <property type="entry name" value="PDC1_HK_sensor"/>
    <property type="match status" value="1"/>
</dbReference>
<evidence type="ECO:0000313" key="14">
    <source>
        <dbReference type="EMBL" id="TBL68284.1"/>
    </source>
</evidence>
<keyword evidence="2" id="KW-1003">Cell membrane</keyword>
<dbReference type="CDD" id="cd12912">
    <property type="entry name" value="PDC2_MCP_like"/>
    <property type="match status" value="1"/>
</dbReference>
<keyword evidence="8 10" id="KW-0807">Transducer</keyword>
<dbReference type="PANTHER" id="PTHR32089:SF114">
    <property type="entry name" value="METHYL-ACCEPTING CHEMOTAXIS PROTEIN MCPB"/>
    <property type="match status" value="1"/>
</dbReference>